<dbReference type="PANTHER" id="PTHR23220">
    <property type="entry name" value="INTEGRIN ALPHA"/>
    <property type="match status" value="1"/>
</dbReference>
<evidence type="ECO:0000256" key="6">
    <source>
        <dbReference type="ARBA" id="ARBA00023037"/>
    </source>
</evidence>
<feature type="domain" description="Integrin alpha first immunoglubulin-like" evidence="12">
    <location>
        <begin position="469"/>
        <end position="627"/>
    </location>
</feature>
<name>A0A8W8MHK6_MAGGI</name>
<comment type="subcellular location">
    <subcellularLocation>
        <location evidence="1 11">Membrane</location>
        <topology evidence="1 11">Single-pass type I membrane protein</topology>
    </subcellularLocation>
</comment>
<keyword evidence="11" id="KW-1133">Transmembrane helix</keyword>
<feature type="repeat" description="FG-GAP" evidence="10">
    <location>
        <begin position="357"/>
        <end position="415"/>
    </location>
</feature>
<dbReference type="GO" id="GO:0005178">
    <property type="term" value="F:integrin binding"/>
    <property type="evidence" value="ECO:0007669"/>
    <property type="project" value="TreeGrafter"/>
</dbReference>
<evidence type="ECO:0000256" key="7">
    <source>
        <dbReference type="ARBA" id="ARBA00023136"/>
    </source>
</evidence>
<dbReference type="Pfam" id="PF08441">
    <property type="entry name" value="Integrin_A_Ig_1"/>
    <property type="match status" value="1"/>
</dbReference>
<dbReference type="Proteomes" id="UP000005408">
    <property type="component" value="Unassembled WGS sequence"/>
</dbReference>
<evidence type="ECO:0000259" key="12">
    <source>
        <dbReference type="Pfam" id="PF08441"/>
    </source>
</evidence>
<keyword evidence="4" id="KW-0677">Repeat</keyword>
<dbReference type="SMART" id="SM00191">
    <property type="entry name" value="Int_alpha"/>
    <property type="match status" value="4"/>
</dbReference>
<protein>
    <recommendedName>
        <fullName evidence="12">Integrin alpha first immunoglubulin-like domain-containing protein</fullName>
    </recommendedName>
</protein>
<dbReference type="Gene3D" id="1.20.5.930">
    <property type="entry name" value="Bicelle-embedded integrin alpha(iib) transmembrane segment"/>
    <property type="match status" value="1"/>
</dbReference>
<dbReference type="Gene3D" id="2.130.10.130">
    <property type="entry name" value="Integrin alpha, N-terminal"/>
    <property type="match status" value="1"/>
</dbReference>
<dbReference type="GO" id="GO:0007160">
    <property type="term" value="P:cell-matrix adhesion"/>
    <property type="evidence" value="ECO:0007669"/>
    <property type="project" value="TreeGrafter"/>
</dbReference>
<evidence type="ECO:0000313" key="13">
    <source>
        <dbReference type="EnsemblMetazoa" id="G32354.3:cds"/>
    </source>
</evidence>
<dbReference type="SUPFAM" id="SSF69318">
    <property type="entry name" value="Integrin alpha N-terminal domain"/>
    <property type="match status" value="1"/>
</dbReference>
<dbReference type="InterPro" id="IPR013519">
    <property type="entry name" value="Int_alpha_beta-p"/>
</dbReference>
<evidence type="ECO:0000256" key="2">
    <source>
        <dbReference type="ARBA" id="ARBA00008054"/>
    </source>
</evidence>
<comment type="caution">
    <text evidence="11">Lacks conserved residue(s) required for the propagation of feature annotation.</text>
</comment>
<keyword evidence="6 11" id="KW-0401">Integrin</keyword>
<dbReference type="InterPro" id="IPR028994">
    <property type="entry name" value="Integrin_alpha_N"/>
</dbReference>
<feature type="transmembrane region" description="Helical" evidence="11">
    <location>
        <begin position="7"/>
        <end position="30"/>
    </location>
</feature>
<accession>A0A8W8MHK6</accession>
<dbReference type="GO" id="GO:0033627">
    <property type="term" value="P:cell adhesion mediated by integrin"/>
    <property type="evidence" value="ECO:0007669"/>
    <property type="project" value="TreeGrafter"/>
</dbReference>
<keyword evidence="5 11" id="KW-0130">Cell adhesion</keyword>
<dbReference type="GO" id="GO:0098609">
    <property type="term" value="P:cell-cell adhesion"/>
    <property type="evidence" value="ECO:0007669"/>
    <property type="project" value="TreeGrafter"/>
</dbReference>
<evidence type="ECO:0000256" key="9">
    <source>
        <dbReference type="ARBA" id="ARBA00023180"/>
    </source>
</evidence>
<keyword evidence="9" id="KW-0325">Glycoprotein</keyword>
<organism evidence="13 14">
    <name type="scientific">Magallana gigas</name>
    <name type="common">Pacific oyster</name>
    <name type="synonym">Crassostrea gigas</name>
    <dbReference type="NCBI Taxonomy" id="29159"/>
    <lineage>
        <taxon>Eukaryota</taxon>
        <taxon>Metazoa</taxon>
        <taxon>Spiralia</taxon>
        <taxon>Lophotrochozoa</taxon>
        <taxon>Mollusca</taxon>
        <taxon>Bivalvia</taxon>
        <taxon>Autobranchia</taxon>
        <taxon>Pteriomorphia</taxon>
        <taxon>Ostreida</taxon>
        <taxon>Ostreoidea</taxon>
        <taxon>Ostreidae</taxon>
        <taxon>Magallana</taxon>
    </lineage>
</organism>
<dbReference type="AlphaFoldDB" id="A0A8W8MHK6"/>
<evidence type="ECO:0000256" key="1">
    <source>
        <dbReference type="ARBA" id="ARBA00004479"/>
    </source>
</evidence>
<evidence type="ECO:0000256" key="5">
    <source>
        <dbReference type="ARBA" id="ARBA00022889"/>
    </source>
</evidence>
<dbReference type="Gene3D" id="2.60.40.1460">
    <property type="entry name" value="Integrin domains. Chain A, domain 2"/>
    <property type="match status" value="1"/>
</dbReference>
<evidence type="ECO:0000256" key="11">
    <source>
        <dbReference type="RuleBase" id="RU003762"/>
    </source>
</evidence>
<proteinExistence type="inferred from homology"/>
<dbReference type="InterPro" id="IPR013517">
    <property type="entry name" value="FG-GAP"/>
</dbReference>
<dbReference type="PRINTS" id="PR01185">
    <property type="entry name" value="INTEGRINA"/>
</dbReference>
<dbReference type="InterPro" id="IPR032695">
    <property type="entry name" value="Integrin_dom_sf"/>
</dbReference>
<sequence>MREQRALFSGVLSPNLPSGICVLWMIILVLSEFCLSFNIDVSRPLVFQGTADTNFGAALDLLNNSDGKWVVIGAPLDTLSNAEGYSKTGNIYLCPIRLDKNRSDVTECSELNLPDVGKIVSDDSMFGSSVMVLEETTVVCAPGYKNTFKNNDTSGACVYFKNKNPSDISSFLIRIPLSDTYSFSWSMFGFSTTAGINKTFPYTIGGPNSGWQAGGLATFSITPRGLLSRSVPGTDSSQPGAYFGYSLATGVFDRDKSYYVAGRPGFANNGGNIGNVEILEFFENGIKTTKKLIAGFQLGGGFGHSVCVADVNGDSYDDVLIGAPLEYINESNRNIVIDSGAVYIYLGTGTPDILKETPVVIRGTKKQWARFGTAIVNLKDISNDGIADIAVGAPFEDDHRGAVYIYNGRSGNFDKPWTFSQRITSNDIGLGISALGYYLSKSQVDIDDNLYGDLAVSGFKTDQVVVLRTRPVAHVTADILTTPRYIPINSTGLECNLGSDIPCVTLNIRFLVSGKGLEKGVYLNYSLYSDVFSESERFLLRPNDSLVNSLNRSLESQLILLKPNEQTFVNVSLTLGTIDWRFFKSLEDPVTVKLTFALTDLSIGDEVVPMLHTDVITTHTKTLEINRNCSSDPCKPAYVALLQSAEKNLTLQQNQELSVQMALFNTGDPVEKTEFFVETFPRMDFSRIIEGFSDLQCNEISMGYLHCEMRPVRFYAHQKYSFVLNFFIDPNAVVAKNSDHVKVEVLFNSTEANTDMTKFVMISHFNLRSNVRVVGGSDFSELILASSSEGIFKYSVSFDVHNDGPSPLGANLKIPIASGHLKSDIVKGIAVTKGKCSGFLDLEIKSMNDPENIKSESLTDGEAAEEGPVEIKCGLPVISCTYLTCNLGYVKTTEFESVEFTMDLDASVLSAILKGQSAEIGFFVIPGDVQQYDNNIPAFINVTESAKVALRVSVGSTGQQSTDILWYTIGGSAGGFLIFIIIALILWKCGFFNRKRRGEIDRAKRQSMMKQRQSNMMSSFVNKELNKHSSSPLNGDNKDSKLFRLSAKKDYPDLEIQDR</sequence>
<evidence type="ECO:0000256" key="3">
    <source>
        <dbReference type="ARBA" id="ARBA00022729"/>
    </source>
</evidence>
<dbReference type="GO" id="GO:0009897">
    <property type="term" value="C:external side of plasma membrane"/>
    <property type="evidence" value="ECO:0007669"/>
    <property type="project" value="TreeGrafter"/>
</dbReference>
<dbReference type="Pfam" id="PF01839">
    <property type="entry name" value="FG-GAP"/>
    <property type="match status" value="2"/>
</dbReference>
<dbReference type="GO" id="GO:0007229">
    <property type="term" value="P:integrin-mediated signaling pathway"/>
    <property type="evidence" value="ECO:0007669"/>
    <property type="project" value="UniProtKB-KW"/>
</dbReference>
<keyword evidence="3" id="KW-0732">Signal</keyword>
<keyword evidence="7 11" id="KW-0472">Membrane</keyword>
<dbReference type="EnsemblMetazoa" id="G32354.1">
    <property type="protein sequence ID" value="G32354.1:cds"/>
    <property type="gene ID" value="G32354"/>
</dbReference>
<dbReference type="PROSITE" id="PS00242">
    <property type="entry name" value="INTEGRIN_ALPHA"/>
    <property type="match status" value="1"/>
</dbReference>
<evidence type="ECO:0000256" key="4">
    <source>
        <dbReference type="ARBA" id="ARBA00022737"/>
    </source>
</evidence>
<dbReference type="PANTHER" id="PTHR23220:SF122">
    <property type="entry name" value="INTEGRIN ALPHA-PS1"/>
    <property type="match status" value="1"/>
</dbReference>
<keyword evidence="14" id="KW-1185">Reference proteome</keyword>
<dbReference type="EnsemblMetazoa" id="G32354.4">
    <property type="protein sequence ID" value="G32354.4:cds"/>
    <property type="gene ID" value="G32354"/>
</dbReference>
<reference evidence="13" key="1">
    <citation type="submission" date="2022-08" db="UniProtKB">
        <authorList>
            <consortium name="EnsemblMetazoa"/>
        </authorList>
    </citation>
    <scope>IDENTIFICATION</scope>
    <source>
        <strain evidence="13">05x7-T-G4-1.051#20</strain>
    </source>
</reference>
<dbReference type="SUPFAM" id="SSF69179">
    <property type="entry name" value="Integrin domains"/>
    <property type="match status" value="1"/>
</dbReference>
<dbReference type="PROSITE" id="PS51470">
    <property type="entry name" value="FG_GAP"/>
    <property type="match status" value="2"/>
</dbReference>
<evidence type="ECO:0000256" key="8">
    <source>
        <dbReference type="ARBA" id="ARBA00023170"/>
    </source>
</evidence>
<comment type="similarity">
    <text evidence="2 11">Belongs to the integrin alpha chain family.</text>
</comment>
<keyword evidence="8 11" id="KW-0675">Receptor</keyword>
<dbReference type="Gene3D" id="2.60.40.1510">
    <property type="entry name" value="ntegrin, alpha v. Chain A, domain 3"/>
    <property type="match status" value="1"/>
</dbReference>
<dbReference type="InterPro" id="IPR018184">
    <property type="entry name" value="Integrin_alpha_C_CS"/>
</dbReference>
<evidence type="ECO:0000256" key="10">
    <source>
        <dbReference type="PROSITE-ProRule" id="PRU00803"/>
    </source>
</evidence>
<evidence type="ECO:0000313" key="14">
    <source>
        <dbReference type="Proteomes" id="UP000005408"/>
    </source>
</evidence>
<dbReference type="InterPro" id="IPR000413">
    <property type="entry name" value="Integrin_alpha"/>
</dbReference>
<dbReference type="GO" id="GO:0008305">
    <property type="term" value="C:integrin complex"/>
    <property type="evidence" value="ECO:0007669"/>
    <property type="project" value="InterPro"/>
</dbReference>
<feature type="repeat" description="FG-GAP" evidence="10">
    <location>
        <begin position="288"/>
        <end position="354"/>
    </location>
</feature>
<feature type="transmembrane region" description="Helical" evidence="11">
    <location>
        <begin position="964"/>
        <end position="987"/>
    </location>
</feature>
<dbReference type="EnsemblMetazoa" id="G32354.3">
    <property type="protein sequence ID" value="G32354.3:cds"/>
    <property type="gene ID" value="G32354"/>
</dbReference>
<dbReference type="InterPro" id="IPR013649">
    <property type="entry name" value="Integrin_alpha_Ig-like_1"/>
</dbReference>
<keyword evidence="11" id="KW-0812">Transmembrane</keyword>